<reference evidence="4 5" key="1">
    <citation type="journal article" date="2019" name="Int. J. Syst. Evol. Microbiol.">
        <title>The Global Catalogue of Microorganisms (GCM) 10K type strain sequencing project: providing services to taxonomists for standard genome sequencing and annotation.</title>
        <authorList>
            <consortium name="The Broad Institute Genomics Platform"/>
            <consortium name="The Broad Institute Genome Sequencing Center for Infectious Disease"/>
            <person name="Wu L."/>
            <person name="Ma J."/>
        </authorList>
    </citation>
    <scope>NUCLEOTIDE SEQUENCE [LARGE SCALE GENOMIC DNA]</scope>
    <source>
        <strain evidence="4 5">CGMCC 1.12859</strain>
    </source>
</reference>
<evidence type="ECO:0000256" key="2">
    <source>
        <dbReference type="ARBA" id="ARBA00022679"/>
    </source>
</evidence>
<dbReference type="Gene3D" id="3.40.1190.20">
    <property type="match status" value="1"/>
</dbReference>
<dbReference type="RefSeq" id="WP_267645423.1">
    <property type="nucleotide sequence ID" value="NZ_JANHGR010000001.1"/>
</dbReference>
<sequence>MPYERLARRLADGPTPAVSTLPDGSVDRYCRLSAGGLNPVESRTTFAREAAAGHRKGFTLDPRAVEAGGQSVNAAQQAHALGAEATCYGHLDDPEPDRDLFADLPFDCVSMGRATVVNVLDFDDGDLLLVEESPDLREWTLADLREAAPLSSVFGDDEAAPEDRSEPGHAVFCSNWVSTPGMGDAFHELGTASIPRVPFVFDPGDVLGSDLAAHRELREAVRALARRVDVVLSVNETELRALSAALPAPPDPPVDDEDRVEAVRAAFDAFAVVKHGKQSALAATDVATVRVENPVVDDIRQMGGGDRFGGGLAVALGAGWDWPVALACGNACASYYVATSETASAATLREWLLDRGLA</sequence>
<dbReference type="EMBL" id="JBHUCZ010000001">
    <property type="protein sequence ID" value="MFD1566151.1"/>
    <property type="molecule type" value="Genomic_DNA"/>
</dbReference>
<evidence type="ECO:0000313" key="4">
    <source>
        <dbReference type="EMBL" id="MFD1566151.1"/>
    </source>
</evidence>
<comment type="similarity">
    <text evidence="1">Belongs to the carbohydrate kinase PfkB family.</text>
</comment>
<dbReference type="PANTHER" id="PTHR10584">
    <property type="entry name" value="SUGAR KINASE"/>
    <property type="match status" value="1"/>
</dbReference>
<protein>
    <submittedName>
        <fullName evidence="4">PfkB family carbohydrate kinase</fullName>
    </submittedName>
</protein>
<comment type="caution">
    <text evidence="4">The sequence shown here is derived from an EMBL/GenBank/DDBJ whole genome shotgun (WGS) entry which is preliminary data.</text>
</comment>
<dbReference type="GO" id="GO:0016301">
    <property type="term" value="F:kinase activity"/>
    <property type="evidence" value="ECO:0007669"/>
    <property type="project" value="UniProtKB-KW"/>
</dbReference>
<evidence type="ECO:0000313" key="5">
    <source>
        <dbReference type="Proteomes" id="UP001597139"/>
    </source>
</evidence>
<dbReference type="Proteomes" id="UP001597139">
    <property type="component" value="Unassembled WGS sequence"/>
</dbReference>
<keyword evidence="3 4" id="KW-0418">Kinase</keyword>
<gene>
    <name evidence="4" type="ORF">ACFSAU_01465</name>
</gene>
<organism evidence="4 5">
    <name type="scientific">Halolamina litorea</name>
    <dbReference type="NCBI Taxonomy" id="1515593"/>
    <lineage>
        <taxon>Archaea</taxon>
        <taxon>Methanobacteriati</taxon>
        <taxon>Methanobacteriota</taxon>
        <taxon>Stenosarchaea group</taxon>
        <taxon>Halobacteria</taxon>
        <taxon>Halobacteriales</taxon>
        <taxon>Haloferacaceae</taxon>
    </lineage>
</organism>
<dbReference type="InterPro" id="IPR057621">
    <property type="entry name" value="Khk_prokaryotic"/>
</dbReference>
<keyword evidence="2" id="KW-0808">Transferase</keyword>
<evidence type="ECO:0000256" key="1">
    <source>
        <dbReference type="ARBA" id="ARBA00010688"/>
    </source>
</evidence>
<dbReference type="SUPFAM" id="SSF53613">
    <property type="entry name" value="Ribokinase-like"/>
    <property type="match status" value="1"/>
</dbReference>
<dbReference type="PANTHER" id="PTHR10584:SF166">
    <property type="entry name" value="RIBOKINASE"/>
    <property type="match status" value="1"/>
</dbReference>
<dbReference type="InterPro" id="IPR029056">
    <property type="entry name" value="Ribokinase-like"/>
</dbReference>
<dbReference type="Pfam" id="PF25270">
    <property type="entry name" value="Khk"/>
    <property type="match status" value="1"/>
</dbReference>
<keyword evidence="5" id="KW-1185">Reference proteome</keyword>
<evidence type="ECO:0000256" key="3">
    <source>
        <dbReference type="ARBA" id="ARBA00022777"/>
    </source>
</evidence>
<accession>A0ABD6BMD4</accession>
<dbReference type="AlphaFoldDB" id="A0ABD6BMD4"/>
<proteinExistence type="inferred from homology"/>
<name>A0ABD6BMD4_9EURY</name>